<dbReference type="HOGENOM" id="CLU_3095714_0_0_10"/>
<organism evidence="1 2">
    <name type="scientific">Bacteroides pyogenes F0041</name>
    <dbReference type="NCBI Taxonomy" id="1321819"/>
    <lineage>
        <taxon>Bacteria</taxon>
        <taxon>Pseudomonadati</taxon>
        <taxon>Bacteroidota</taxon>
        <taxon>Bacteroidia</taxon>
        <taxon>Bacteroidales</taxon>
        <taxon>Bacteroidaceae</taxon>
        <taxon>Bacteroides</taxon>
    </lineage>
</organism>
<dbReference type="Proteomes" id="UP000016496">
    <property type="component" value="Unassembled WGS sequence"/>
</dbReference>
<dbReference type="AlphaFoldDB" id="U2CAW6"/>
<accession>U2CAW6</accession>
<gene>
    <name evidence="1" type="ORF">HMPREF1981_03054</name>
</gene>
<protein>
    <submittedName>
        <fullName evidence="1">Uncharacterized protein</fullName>
    </submittedName>
</protein>
<comment type="caution">
    <text evidence="1">The sequence shown here is derived from an EMBL/GenBank/DDBJ whole genome shotgun (WGS) entry which is preliminary data.</text>
</comment>
<proteinExistence type="predicted"/>
<dbReference type="EMBL" id="AWSV01000155">
    <property type="protein sequence ID" value="ERI81665.1"/>
    <property type="molecule type" value="Genomic_DNA"/>
</dbReference>
<evidence type="ECO:0000313" key="1">
    <source>
        <dbReference type="EMBL" id="ERI81665.1"/>
    </source>
</evidence>
<evidence type="ECO:0000313" key="2">
    <source>
        <dbReference type="Proteomes" id="UP000016496"/>
    </source>
</evidence>
<reference evidence="1 2" key="1">
    <citation type="submission" date="2013-08" db="EMBL/GenBank/DDBJ databases">
        <authorList>
            <person name="Weinstock G."/>
            <person name="Sodergren E."/>
            <person name="Wylie T."/>
            <person name="Fulton L."/>
            <person name="Fulton R."/>
            <person name="Fronick C."/>
            <person name="O'Laughlin M."/>
            <person name="Godfrey J."/>
            <person name="Miner T."/>
            <person name="Herter B."/>
            <person name="Appelbaum E."/>
            <person name="Cordes M."/>
            <person name="Lek S."/>
            <person name="Wollam A."/>
            <person name="Pepin K.H."/>
            <person name="Palsikar V.B."/>
            <person name="Mitreva M."/>
            <person name="Wilson R.K."/>
        </authorList>
    </citation>
    <scope>NUCLEOTIDE SEQUENCE [LARGE SCALE GENOMIC DNA]</scope>
    <source>
        <strain evidence="1 2">F0041</strain>
    </source>
</reference>
<name>U2CAW6_9BACE</name>
<sequence length="51" mass="6332">MSIYGYHGEYIWLPRWAYIYPRHKKTYIPKQIRFYIHPPICTGFQKQESLI</sequence>